<dbReference type="AlphaFoldDB" id="A0A085VTV9"/>
<dbReference type="InterPro" id="IPR025857">
    <property type="entry name" value="MacB_PCD"/>
</dbReference>
<keyword evidence="3" id="KW-1003">Cell membrane</keyword>
<dbReference type="InterPro" id="IPR051447">
    <property type="entry name" value="Lipoprotein-release_system"/>
</dbReference>
<comment type="subcellular location">
    <subcellularLocation>
        <location evidence="1">Cell membrane</location>
        <topology evidence="1">Multi-pass membrane protein</topology>
    </subcellularLocation>
</comment>
<comment type="similarity">
    <text evidence="2">Belongs to the ABC-4 integral membrane protein family. LolC/E subfamily.</text>
</comment>
<feature type="transmembrane region" description="Helical" evidence="7">
    <location>
        <begin position="295"/>
        <end position="321"/>
    </location>
</feature>
<dbReference type="RefSeq" id="WP_044199782.1">
    <property type="nucleotide sequence ID" value="NZ_JMCB01000034.1"/>
</dbReference>
<dbReference type="Pfam" id="PF02687">
    <property type="entry name" value="FtsX"/>
    <property type="match status" value="1"/>
</dbReference>
<evidence type="ECO:0000256" key="5">
    <source>
        <dbReference type="ARBA" id="ARBA00022989"/>
    </source>
</evidence>
<feature type="domain" description="MacB-like periplasmic core" evidence="9">
    <location>
        <begin position="19"/>
        <end position="264"/>
    </location>
</feature>
<dbReference type="EMBL" id="JMCB01000034">
    <property type="protein sequence ID" value="KFE58872.1"/>
    <property type="molecule type" value="Genomic_DNA"/>
</dbReference>
<accession>A0A085VTV9</accession>
<organism evidence="10 11">
    <name type="scientific">Hyalangium minutum</name>
    <dbReference type="NCBI Taxonomy" id="394096"/>
    <lineage>
        <taxon>Bacteria</taxon>
        <taxon>Pseudomonadati</taxon>
        <taxon>Myxococcota</taxon>
        <taxon>Myxococcia</taxon>
        <taxon>Myxococcales</taxon>
        <taxon>Cystobacterineae</taxon>
        <taxon>Archangiaceae</taxon>
        <taxon>Hyalangium</taxon>
    </lineage>
</organism>
<evidence type="ECO:0000313" key="11">
    <source>
        <dbReference type="Proteomes" id="UP000028725"/>
    </source>
</evidence>
<dbReference type="InterPro" id="IPR003838">
    <property type="entry name" value="ABC3_permease_C"/>
</dbReference>
<feature type="transmembrane region" description="Helical" evidence="7">
    <location>
        <begin position="391"/>
        <end position="415"/>
    </location>
</feature>
<comment type="caution">
    <text evidence="10">The sequence shown here is derived from an EMBL/GenBank/DDBJ whole genome shotgun (WGS) entry which is preliminary data.</text>
</comment>
<evidence type="ECO:0000313" key="10">
    <source>
        <dbReference type="EMBL" id="KFE58872.1"/>
    </source>
</evidence>
<evidence type="ECO:0000256" key="3">
    <source>
        <dbReference type="ARBA" id="ARBA00022475"/>
    </source>
</evidence>
<proteinExistence type="inferred from homology"/>
<keyword evidence="4 7" id="KW-0812">Transmembrane</keyword>
<dbReference type="Proteomes" id="UP000028725">
    <property type="component" value="Unassembled WGS sequence"/>
</dbReference>
<evidence type="ECO:0000256" key="7">
    <source>
        <dbReference type="SAM" id="Phobius"/>
    </source>
</evidence>
<dbReference type="STRING" id="394096.DB31_6169"/>
<protein>
    <submittedName>
        <fullName evidence="10">ABC transporter, permease protein</fullName>
    </submittedName>
</protein>
<keyword evidence="11" id="KW-1185">Reference proteome</keyword>
<keyword evidence="6 7" id="KW-0472">Membrane</keyword>
<reference evidence="10 11" key="1">
    <citation type="submission" date="2014-04" db="EMBL/GenBank/DDBJ databases">
        <title>Genome assembly of Hyalangium minutum DSM 14724.</title>
        <authorList>
            <person name="Sharma G."/>
            <person name="Subramanian S."/>
        </authorList>
    </citation>
    <scope>NUCLEOTIDE SEQUENCE [LARGE SCALE GENOMIC DNA]</scope>
    <source>
        <strain evidence="10 11">DSM 14724</strain>
    </source>
</reference>
<evidence type="ECO:0000256" key="6">
    <source>
        <dbReference type="ARBA" id="ARBA00023136"/>
    </source>
</evidence>
<evidence type="ECO:0000256" key="1">
    <source>
        <dbReference type="ARBA" id="ARBA00004651"/>
    </source>
</evidence>
<dbReference type="PANTHER" id="PTHR30489:SF0">
    <property type="entry name" value="LIPOPROTEIN-RELEASING SYSTEM TRANSMEMBRANE PROTEIN LOLE"/>
    <property type="match status" value="1"/>
</dbReference>
<sequence>MKPLLQMAVRNVLKNWRHSLASMLSIAVGVIALGLFEGYMADLRALYDDGFSKRGMLGDVLIEKAGSEEGAKADPWKYLLGDAEQSFLEGYLRQASGVEARVRFLNLSGLASNGRTSAVIVGFGYDVAEGAITRGPRWAWNTLAGKPLQDAGPDSVLLGRSIGQIFGCLPEEPGVQAGKDPREVPVSCKRKIQISSTTGAGQLNALDVEVAGLATVSLKELEAKYAIMPLPLAQQLLDTKGVTMYSVRLSDPSQAGAFAEQLQAAARQKGLELQAKSWREHRLGEVFRRGMGVLAVFRTLVALVVLIVAGMSVLNTLYKAVSERTREIGTLRSLGFLRRHILVLFGLEGGLLALAASVGGILVTVVLATFVNRAGITYKGGLLAEAIPLSIAITPGLYVRSAVTLCLLAVIAALIPARRATRMKIPDALGHA</sequence>
<feature type="transmembrane region" description="Helical" evidence="7">
    <location>
        <begin position="342"/>
        <end position="371"/>
    </location>
</feature>
<dbReference type="GO" id="GO:0044874">
    <property type="term" value="P:lipoprotein localization to outer membrane"/>
    <property type="evidence" value="ECO:0007669"/>
    <property type="project" value="TreeGrafter"/>
</dbReference>
<dbReference type="PANTHER" id="PTHR30489">
    <property type="entry name" value="LIPOPROTEIN-RELEASING SYSTEM TRANSMEMBRANE PROTEIN LOLE"/>
    <property type="match status" value="1"/>
</dbReference>
<evidence type="ECO:0000259" key="9">
    <source>
        <dbReference type="Pfam" id="PF12704"/>
    </source>
</evidence>
<feature type="transmembrane region" description="Helical" evidence="7">
    <location>
        <begin position="20"/>
        <end position="41"/>
    </location>
</feature>
<feature type="domain" description="ABC3 transporter permease C-terminal" evidence="8">
    <location>
        <begin position="300"/>
        <end position="424"/>
    </location>
</feature>
<evidence type="ECO:0000256" key="4">
    <source>
        <dbReference type="ARBA" id="ARBA00022692"/>
    </source>
</evidence>
<keyword evidence="5 7" id="KW-1133">Transmembrane helix</keyword>
<name>A0A085VTV9_9BACT</name>
<dbReference type="GO" id="GO:0098797">
    <property type="term" value="C:plasma membrane protein complex"/>
    <property type="evidence" value="ECO:0007669"/>
    <property type="project" value="TreeGrafter"/>
</dbReference>
<evidence type="ECO:0000259" key="8">
    <source>
        <dbReference type="Pfam" id="PF02687"/>
    </source>
</evidence>
<dbReference type="Pfam" id="PF12704">
    <property type="entry name" value="MacB_PCD"/>
    <property type="match status" value="1"/>
</dbReference>
<gene>
    <name evidence="10" type="ORF">DB31_6169</name>
</gene>
<evidence type="ECO:0000256" key="2">
    <source>
        <dbReference type="ARBA" id="ARBA00005236"/>
    </source>
</evidence>